<protein>
    <recommendedName>
        <fullName evidence="3 9">Flagellar biosynthetic protein FliR</fullName>
    </recommendedName>
</protein>
<dbReference type="Proteomes" id="UP000246352">
    <property type="component" value="Unassembled WGS sequence"/>
</dbReference>
<dbReference type="RefSeq" id="WP_110034622.1">
    <property type="nucleotide sequence ID" value="NZ_QGTR01000014.1"/>
</dbReference>
<evidence type="ECO:0000256" key="2">
    <source>
        <dbReference type="ARBA" id="ARBA00009772"/>
    </source>
</evidence>
<keyword evidence="11" id="KW-0969">Cilium</keyword>
<feature type="transmembrane region" description="Helical" evidence="10">
    <location>
        <begin position="69"/>
        <end position="90"/>
    </location>
</feature>
<accession>A0A317PEE3</accession>
<dbReference type="InterPro" id="IPR002010">
    <property type="entry name" value="T3SS_IM_R"/>
</dbReference>
<feature type="transmembrane region" description="Helical" evidence="10">
    <location>
        <begin position="212"/>
        <end position="232"/>
    </location>
</feature>
<dbReference type="PRINTS" id="PR00953">
    <property type="entry name" value="TYPE3IMRPROT"/>
</dbReference>
<dbReference type="GO" id="GO:0009425">
    <property type="term" value="C:bacterial-type flagellum basal body"/>
    <property type="evidence" value="ECO:0007669"/>
    <property type="project" value="UniProtKB-SubCell"/>
</dbReference>
<keyword evidence="6 10" id="KW-1133">Transmembrane helix</keyword>
<evidence type="ECO:0000256" key="4">
    <source>
        <dbReference type="ARBA" id="ARBA00022475"/>
    </source>
</evidence>
<dbReference type="GO" id="GO:0005886">
    <property type="term" value="C:plasma membrane"/>
    <property type="evidence" value="ECO:0007669"/>
    <property type="project" value="UniProtKB-SubCell"/>
</dbReference>
<comment type="subcellular location">
    <subcellularLocation>
        <location evidence="10">Cell membrane</location>
        <topology evidence="10">Multi-pass membrane protein</topology>
    </subcellularLocation>
    <subcellularLocation>
        <location evidence="10">Bacterial flagellum basal body</location>
    </subcellularLocation>
</comment>
<evidence type="ECO:0000313" key="11">
    <source>
        <dbReference type="EMBL" id="PWV95259.1"/>
    </source>
</evidence>
<comment type="function">
    <text evidence="1 10">Role in flagellar biosynthesis.</text>
</comment>
<comment type="caution">
    <text evidence="11">The sequence shown here is derived from an EMBL/GenBank/DDBJ whole genome shotgun (WGS) entry which is preliminary data.</text>
</comment>
<sequence>MIDDPQGSILVAFAAFCRIGGCMMVLPGFSSFRLPMQVRLFMAVALSLALMPMLWDTIYPRIQGGRTEYLFLVGSELLIGIVLGMIARFIVLGLQFAGTTVSMAIGFNTSPINAIFESEPEGQVTAVITTTGLLLLFMTDFHHMIISALVRSYDFMPMGAGFEARMALVTLSDTLSATFYVMLRLASPFLMFGFIFNLAIGMVNKLAPQIPVYFISTPFLLAGGLILFFLAVNDFFQQFVAAFEPLFLGAR</sequence>
<evidence type="ECO:0000256" key="1">
    <source>
        <dbReference type="ARBA" id="ARBA00002578"/>
    </source>
</evidence>
<feature type="transmembrane region" description="Helical" evidence="10">
    <location>
        <begin position="7"/>
        <end position="26"/>
    </location>
</feature>
<dbReference type="OrthoDB" id="9779817at2"/>
<evidence type="ECO:0000256" key="7">
    <source>
        <dbReference type="ARBA" id="ARBA00023136"/>
    </source>
</evidence>
<dbReference type="Pfam" id="PF01311">
    <property type="entry name" value="Bac_export_1"/>
    <property type="match status" value="1"/>
</dbReference>
<feature type="transmembrane region" description="Helical" evidence="10">
    <location>
        <begin position="96"/>
        <end position="116"/>
    </location>
</feature>
<feature type="transmembrane region" description="Helical" evidence="10">
    <location>
        <begin position="177"/>
        <end position="200"/>
    </location>
</feature>
<feature type="transmembrane region" description="Helical" evidence="10">
    <location>
        <begin position="38"/>
        <end position="57"/>
    </location>
</feature>
<dbReference type="GO" id="GO:0006605">
    <property type="term" value="P:protein targeting"/>
    <property type="evidence" value="ECO:0007669"/>
    <property type="project" value="UniProtKB-UniRule"/>
</dbReference>
<organism evidence="11 12">
    <name type="scientific">Hoeflea marina</name>
    <dbReference type="NCBI Taxonomy" id="274592"/>
    <lineage>
        <taxon>Bacteria</taxon>
        <taxon>Pseudomonadati</taxon>
        <taxon>Pseudomonadota</taxon>
        <taxon>Alphaproteobacteria</taxon>
        <taxon>Hyphomicrobiales</taxon>
        <taxon>Rhizobiaceae</taxon>
        <taxon>Hoeflea</taxon>
    </lineage>
</organism>
<evidence type="ECO:0000313" key="12">
    <source>
        <dbReference type="Proteomes" id="UP000246352"/>
    </source>
</evidence>
<keyword evidence="4 10" id="KW-1003">Cell membrane</keyword>
<evidence type="ECO:0000256" key="10">
    <source>
        <dbReference type="RuleBase" id="RU362071"/>
    </source>
</evidence>
<evidence type="ECO:0000256" key="5">
    <source>
        <dbReference type="ARBA" id="ARBA00022692"/>
    </source>
</evidence>
<dbReference type="PANTHER" id="PTHR30065:SF1">
    <property type="entry name" value="SURFACE PRESENTATION OF ANTIGENS PROTEIN SPAR"/>
    <property type="match status" value="1"/>
</dbReference>
<proteinExistence type="inferred from homology"/>
<evidence type="ECO:0000256" key="9">
    <source>
        <dbReference type="NCBIfam" id="TIGR01400"/>
    </source>
</evidence>
<dbReference type="EMBL" id="QGTR01000014">
    <property type="protein sequence ID" value="PWV95259.1"/>
    <property type="molecule type" value="Genomic_DNA"/>
</dbReference>
<dbReference type="AlphaFoldDB" id="A0A317PEE3"/>
<keyword evidence="11" id="KW-0966">Cell projection</keyword>
<dbReference type="InterPro" id="IPR006303">
    <property type="entry name" value="FliR"/>
</dbReference>
<keyword evidence="8 10" id="KW-0975">Bacterial flagellum</keyword>
<evidence type="ECO:0000256" key="3">
    <source>
        <dbReference type="ARBA" id="ARBA00021717"/>
    </source>
</evidence>
<evidence type="ECO:0000256" key="8">
    <source>
        <dbReference type="ARBA" id="ARBA00023143"/>
    </source>
</evidence>
<gene>
    <name evidence="11" type="ORF">DFR52_11416</name>
</gene>
<feature type="transmembrane region" description="Helical" evidence="10">
    <location>
        <begin position="128"/>
        <end position="150"/>
    </location>
</feature>
<keyword evidence="12" id="KW-1185">Reference proteome</keyword>
<keyword evidence="11" id="KW-0282">Flagellum</keyword>
<evidence type="ECO:0000256" key="6">
    <source>
        <dbReference type="ARBA" id="ARBA00022989"/>
    </source>
</evidence>
<dbReference type="GO" id="GO:0044780">
    <property type="term" value="P:bacterial-type flagellum assembly"/>
    <property type="evidence" value="ECO:0007669"/>
    <property type="project" value="UniProtKB-UniRule"/>
</dbReference>
<comment type="similarity">
    <text evidence="2 10">Belongs to the FliR/MopE/SpaR family.</text>
</comment>
<reference evidence="11 12" key="1">
    <citation type="submission" date="2018-05" db="EMBL/GenBank/DDBJ databases">
        <title>Genomic Encyclopedia of Type Strains, Phase IV (KMG-IV): sequencing the most valuable type-strain genomes for metagenomic binning, comparative biology and taxonomic classification.</title>
        <authorList>
            <person name="Goeker M."/>
        </authorList>
    </citation>
    <scope>NUCLEOTIDE SEQUENCE [LARGE SCALE GENOMIC DNA]</scope>
    <source>
        <strain evidence="11 12">DSM 16791</strain>
    </source>
</reference>
<dbReference type="NCBIfam" id="TIGR01400">
    <property type="entry name" value="fliR"/>
    <property type="match status" value="1"/>
</dbReference>
<keyword evidence="7 10" id="KW-0472">Membrane</keyword>
<keyword evidence="5 10" id="KW-0812">Transmembrane</keyword>
<name>A0A317PEE3_9HYPH</name>
<dbReference type="PANTHER" id="PTHR30065">
    <property type="entry name" value="FLAGELLAR BIOSYNTHETIC PROTEIN FLIR"/>
    <property type="match status" value="1"/>
</dbReference>